<evidence type="ECO:0000313" key="1">
    <source>
        <dbReference type="EMBL" id="MBX7501294.1"/>
    </source>
</evidence>
<organism evidence="1 2">
    <name type="scientific">Qipengyuania mesophila</name>
    <dbReference type="NCBI Taxonomy" id="2867246"/>
    <lineage>
        <taxon>Bacteria</taxon>
        <taxon>Pseudomonadati</taxon>
        <taxon>Pseudomonadota</taxon>
        <taxon>Alphaproteobacteria</taxon>
        <taxon>Sphingomonadales</taxon>
        <taxon>Erythrobacteraceae</taxon>
        <taxon>Qipengyuania</taxon>
    </lineage>
</organism>
<protein>
    <submittedName>
        <fullName evidence="1">Uncharacterized protein</fullName>
    </submittedName>
</protein>
<comment type="caution">
    <text evidence="1">The sequence shown here is derived from an EMBL/GenBank/DDBJ whole genome shotgun (WGS) entry which is preliminary data.</text>
</comment>
<sequence length="167" mass="18674">MSAPIYLVCEEANVPDVSSINAALRGMNYETQIQHDRLWGDMIYGKTRVSRAGRESDVYLLKSPLEIKVDHLNSMCANLPDHQIGEQEIAELRQTCGGIVIETCYSTWNGDTVADAEIHYAVAYASKGCLWRSFGKRNALTHAETLTELGVRLGYQYSRASHEGYAR</sequence>
<keyword evidence="2" id="KW-1185">Reference proteome</keyword>
<dbReference type="RefSeq" id="WP_221602385.1">
    <property type="nucleotide sequence ID" value="NZ_JAIGNU010000001.1"/>
</dbReference>
<proteinExistence type="predicted"/>
<accession>A0ABS7JUN2</accession>
<dbReference type="EMBL" id="JAIGNU010000001">
    <property type="protein sequence ID" value="MBX7501294.1"/>
    <property type="molecule type" value="Genomic_DNA"/>
</dbReference>
<dbReference type="Proteomes" id="UP000782554">
    <property type="component" value="Unassembled WGS sequence"/>
</dbReference>
<gene>
    <name evidence="1" type="ORF">K3181_07555</name>
</gene>
<evidence type="ECO:0000313" key="2">
    <source>
        <dbReference type="Proteomes" id="UP000782554"/>
    </source>
</evidence>
<reference evidence="1 2" key="1">
    <citation type="submission" date="2021-08" db="EMBL/GenBank/DDBJ databases">
        <title>Comparative Genomics Analysis of the Genus Qipengyuania Reveals Extensive Genetic Diversity and Metabolic Versatility, Including the Description of Fifteen Novel Species.</title>
        <authorList>
            <person name="Liu Y."/>
        </authorList>
    </citation>
    <scope>NUCLEOTIDE SEQUENCE [LARGE SCALE GENOMIC DNA]</scope>
    <source>
        <strain evidence="1 2">YG27</strain>
    </source>
</reference>
<name>A0ABS7JUN2_9SPHN</name>